<keyword evidence="5" id="KW-1185">Reference proteome</keyword>
<dbReference type="OrthoDB" id="88131at2"/>
<dbReference type="InterPro" id="IPR016181">
    <property type="entry name" value="Acyl_CoA_acyltransferase"/>
</dbReference>
<keyword evidence="2" id="KW-0012">Acyltransferase</keyword>
<dbReference type="EMBL" id="CP000724">
    <property type="protein sequence ID" value="ABR47710.1"/>
    <property type="molecule type" value="Genomic_DNA"/>
</dbReference>
<reference evidence="5" key="1">
    <citation type="journal article" date="2016" name="Genome Announc.">
        <title>Complete genome sequence of Alkaliphilus metalliredigens strain QYMF, an alkaliphilic and metal-reducing bacterium isolated from borax-contaminated leachate ponds.</title>
        <authorList>
            <person name="Hwang C."/>
            <person name="Copeland A."/>
            <person name="Lucas S."/>
            <person name="Lapidus A."/>
            <person name="Barry K."/>
            <person name="Detter J.C."/>
            <person name="Glavina Del Rio T."/>
            <person name="Hammon N."/>
            <person name="Israni S."/>
            <person name="Dalin E."/>
            <person name="Tice H."/>
            <person name="Pitluck S."/>
            <person name="Chertkov O."/>
            <person name="Brettin T."/>
            <person name="Bruce D."/>
            <person name="Han C."/>
            <person name="Schmutz J."/>
            <person name="Larimer F."/>
            <person name="Land M.L."/>
            <person name="Hauser L."/>
            <person name="Kyrpides N."/>
            <person name="Mikhailova N."/>
            <person name="Ye Q."/>
            <person name="Zhou J."/>
            <person name="Richardson P."/>
            <person name="Fields M.W."/>
        </authorList>
    </citation>
    <scope>NUCLEOTIDE SEQUENCE [LARGE SCALE GENOMIC DNA]</scope>
    <source>
        <strain evidence="5">QYMF</strain>
    </source>
</reference>
<sequence length="144" mass="17069">MIRRLNVNEEEMNKIMEIWKTSTIQAHQFIPKEYWLKNYEIVKEKYVPMAETYVCLDENEIKGFISIIQGEYIGALFVDIHCQAKGIGGELIEYVKEIYDSLTLGVYKENKKAVTFYEKVGFIKKCEKLNEETNELEYIMNFQK</sequence>
<evidence type="ECO:0000256" key="2">
    <source>
        <dbReference type="ARBA" id="ARBA00023315"/>
    </source>
</evidence>
<dbReference type="PANTHER" id="PTHR43800:SF1">
    <property type="entry name" value="PEPTIDYL-LYSINE N-ACETYLTRANSFERASE YJAB"/>
    <property type="match status" value="1"/>
</dbReference>
<dbReference type="Gene3D" id="3.40.630.30">
    <property type="match status" value="1"/>
</dbReference>
<evidence type="ECO:0000259" key="3">
    <source>
        <dbReference type="PROSITE" id="PS51186"/>
    </source>
</evidence>
<dbReference type="GO" id="GO:0016747">
    <property type="term" value="F:acyltransferase activity, transferring groups other than amino-acyl groups"/>
    <property type="evidence" value="ECO:0007669"/>
    <property type="project" value="InterPro"/>
</dbReference>
<evidence type="ECO:0000256" key="1">
    <source>
        <dbReference type="ARBA" id="ARBA00022679"/>
    </source>
</evidence>
<dbReference type="PROSITE" id="PS51186">
    <property type="entry name" value="GNAT"/>
    <property type="match status" value="1"/>
</dbReference>
<dbReference type="KEGG" id="amt:Amet_1516"/>
<dbReference type="AlphaFoldDB" id="A6TNE2"/>
<dbReference type="Proteomes" id="UP000001572">
    <property type="component" value="Chromosome"/>
</dbReference>
<gene>
    <name evidence="4" type="ordered locus">Amet_1516</name>
</gene>
<dbReference type="CDD" id="cd04301">
    <property type="entry name" value="NAT_SF"/>
    <property type="match status" value="1"/>
</dbReference>
<evidence type="ECO:0000313" key="4">
    <source>
        <dbReference type="EMBL" id="ABR47710.1"/>
    </source>
</evidence>
<accession>A6TNE2</accession>
<dbReference type="STRING" id="293826.Amet_1516"/>
<organism evidence="4 5">
    <name type="scientific">Alkaliphilus metalliredigens (strain QYMF)</name>
    <dbReference type="NCBI Taxonomy" id="293826"/>
    <lineage>
        <taxon>Bacteria</taxon>
        <taxon>Bacillati</taxon>
        <taxon>Bacillota</taxon>
        <taxon>Clostridia</taxon>
        <taxon>Peptostreptococcales</taxon>
        <taxon>Natronincolaceae</taxon>
        <taxon>Alkaliphilus</taxon>
    </lineage>
</organism>
<protein>
    <submittedName>
        <fullName evidence="4">GCN5-related N-acetyltransferase</fullName>
    </submittedName>
</protein>
<dbReference type="PANTHER" id="PTHR43800">
    <property type="entry name" value="PEPTIDYL-LYSINE N-ACETYLTRANSFERASE YJAB"/>
    <property type="match status" value="1"/>
</dbReference>
<dbReference type="InterPro" id="IPR000182">
    <property type="entry name" value="GNAT_dom"/>
</dbReference>
<dbReference type="Pfam" id="PF13673">
    <property type="entry name" value="Acetyltransf_10"/>
    <property type="match status" value="1"/>
</dbReference>
<dbReference type="NCBIfam" id="NF007853">
    <property type="entry name" value="PRK10562.1"/>
    <property type="match status" value="1"/>
</dbReference>
<dbReference type="SUPFAM" id="SSF55729">
    <property type="entry name" value="Acyl-CoA N-acyltransferases (Nat)"/>
    <property type="match status" value="1"/>
</dbReference>
<name>A6TNE2_ALKMQ</name>
<keyword evidence="1 4" id="KW-0808">Transferase</keyword>
<evidence type="ECO:0000313" key="5">
    <source>
        <dbReference type="Proteomes" id="UP000001572"/>
    </source>
</evidence>
<dbReference type="eggNOG" id="COG0456">
    <property type="taxonomic scope" value="Bacteria"/>
</dbReference>
<feature type="domain" description="N-acetyltransferase" evidence="3">
    <location>
        <begin position="1"/>
        <end position="143"/>
    </location>
</feature>
<proteinExistence type="predicted"/>
<dbReference type="HOGENOM" id="CLU_013985_21_2_9"/>